<dbReference type="Pfam" id="PF12836">
    <property type="entry name" value="HHH_3"/>
    <property type="match status" value="1"/>
</dbReference>
<accession>M1UZW9</accession>
<evidence type="ECO:0000313" key="4">
    <source>
        <dbReference type="Proteomes" id="UP000011760"/>
    </source>
</evidence>
<dbReference type="InterPro" id="IPR051675">
    <property type="entry name" value="Endo/Exo/Phosphatase_dom_1"/>
</dbReference>
<dbReference type="Gene3D" id="1.10.150.320">
    <property type="entry name" value="Photosystem II 12 kDa extrinsic protein"/>
    <property type="match status" value="1"/>
</dbReference>
<keyword evidence="3" id="KW-0238">DNA-binding</keyword>
<organism evidence="3 4">
    <name type="scientific">Corynebacterium callunae DSM 20147</name>
    <dbReference type="NCBI Taxonomy" id="1121353"/>
    <lineage>
        <taxon>Bacteria</taxon>
        <taxon>Bacillati</taxon>
        <taxon>Actinomycetota</taxon>
        <taxon>Actinomycetes</taxon>
        <taxon>Mycobacteriales</taxon>
        <taxon>Corynebacteriaceae</taxon>
        <taxon>Corynebacterium</taxon>
    </lineage>
</organism>
<dbReference type="GO" id="GO:0015627">
    <property type="term" value="C:type II protein secretion system complex"/>
    <property type="evidence" value="ECO:0007669"/>
    <property type="project" value="TreeGrafter"/>
</dbReference>
<sequence>MKPDVAARLKDLTRQTGTEDLLRVDYPNPRFHISLKHAIIAAIALVVLGAGWVFYQQQSAPPGVSSLLSESASVGSAANSEVMNTEPASSEIVVSVVGHVAKPGLVTLQEGQRVADALGAAEVFPDADLTALNLAQILNDGTQINVFPIGQAPPPGTARSGGSDPAGTGLISLNSASIAELVTLPGVGEKTAQAIIDYRDANGGYKAIDELLGVKGIGQAKFEQIKPAVSL</sequence>
<dbReference type="KEGG" id="ccn:H924_09875"/>
<dbReference type="PANTHER" id="PTHR21180:SF32">
    <property type="entry name" value="ENDONUCLEASE_EXONUCLEASE_PHOSPHATASE FAMILY DOMAIN-CONTAINING PROTEIN 1"/>
    <property type="match status" value="1"/>
</dbReference>
<dbReference type="NCBIfam" id="TIGR00426">
    <property type="entry name" value="competence protein ComEA helix-hairpin-helix repeat region"/>
    <property type="match status" value="1"/>
</dbReference>
<dbReference type="GO" id="GO:0006281">
    <property type="term" value="P:DNA repair"/>
    <property type="evidence" value="ECO:0007669"/>
    <property type="project" value="InterPro"/>
</dbReference>
<feature type="domain" description="Helix-hairpin-helix DNA-binding motif class 1" evidence="2">
    <location>
        <begin position="209"/>
        <end position="228"/>
    </location>
</feature>
<keyword evidence="1" id="KW-0472">Membrane</keyword>
<protein>
    <submittedName>
        <fullName evidence="3">DNA uptake protein or related DNA-binding protein</fullName>
    </submittedName>
</protein>
<dbReference type="AlphaFoldDB" id="M1UZW9"/>
<dbReference type="InterPro" id="IPR010994">
    <property type="entry name" value="RuvA_2-like"/>
</dbReference>
<evidence type="ECO:0000259" key="2">
    <source>
        <dbReference type="SMART" id="SM00278"/>
    </source>
</evidence>
<evidence type="ECO:0000313" key="3">
    <source>
        <dbReference type="EMBL" id="AGG67413.1"/>
    </source>
</evidence>
<feature type="domain" description="Helix-hairpin-helix DNA-binding motif class 1" evidence="2">
    <location>
        <begin position="179"/>
        <end position="198"/>
    </location>
</feature>
<dbReference type="OrthoDB" id="9758724at2"/>
<dbReference type="Proteomes" id="UP000011760">
    <property type="component" value="Chromosome"/>
</dbReference>
<keyword evidence="1" id="KW-0812">Transmembrane</keyword>
<dbReference type="eggNOG" id="COG1555">
    <property type="taxonomic scope" value="Bacteria"/>
</dbReference>
<dbReference type="STRING" id="1121353.H924_09875"/>
<dbReference type="SUPFAM" id="SSF47781">
    <property type="entry name" value="RuvA domain 2-like"/>
    <property type="match status" value="1"/>
</dbReference>
<dbReference type="InterPro" id="IPR003583">
    <property type="entry name" value="Hlx-hairpin-Hlx_DNA-bd_motif"/>
</dbReference>
<dbReference type="PATRIC" id="fig|1121353.3.peg.2015"/>
<dbReference type="InterPro" id="IPR019554">
    <property type="entry name" value="Soluble_ligand-bd"/>
</dbReference>
<reference evidence="3 4" key="1">
    <citation type="submission" date="2013-02" db="EMBL/GenBank/DDBJ databases">
        <title>The complete genome sequence of Corynebacterium callunae DSM 20147.</title>
        <authorList>
            <person name="Ruckert C."/>
            <person name="Albersmeier A."/>
            <person name="Kalinowski J."/>
        </authorList>
    </citation>
    <scope>NUCLEOTIDE SEQUENCE [LARGE SCALE GENOMIC DNA]</scope>
    <source>
        <strain evidence="3 4">DSM 20147</strain>
    </source>
</reference>
<dbReference type="RefSeq" id="WP_015651844.1">
    <property type="nucleotide sequence ID" value="NC_020506.1"/>
</dbReference>
<dbReference type="GO" id="GO:0003677">
    <property type="term" value="F:DNA binding"/>
    <property type="evidence" value="ECO:0007669"/>
    <property type="project" value="UniProtKB-KW"/>
</dbReference>
<name>M1UZW9_9CORY</name>
<keyword evidence="1" id="KW-1133">Transmembrane helix</keyword>
<dbReference type="GO" id="GO:0015628">
    <property type="term" value="P:protein secretion by the type II secretion system"/>
    <property type="evidence" value="ECO:0007669"/>
    <property type="project" value="TreeGrafter"/>
</dbReference>
<feature type="transmembrane region" description="Helical" evidence="1">
    <location>
        <begin position="38"/>
        <end position="55"/>
    </location>
</feature>
<keyword evidence="4" id="KW-1185">Reference proteome</keyword>
<evidence type="ECO:0000256" key="1">
    <source>
        <dbReference type="SAM" id="Phobius"/>
    </source>
</evidence>
<dbReference type="SMART" id="SM00278">
    <property type="entry name" value="HhH1"/>
    <property type="match status" value="2"/>
</dbReference>
<dbReference type="HOGENOM" id="CLU_052011_1_1_11"/>
<gene>
    <name evidence="3" type="ORF">H924_09875</name>
</gene>
<proteinExistence type="predicted"/>
<dbReference type="InterPro" id="IPR004509">
    <property type="entry name" value="Competence_ComEA_HhH"/>
</dbReference>
<dbReference type="PANTHER" id="PTHR21180">
    <property type="entry name" value="ENDONUCLEASE/EXONUCLEASE/PHOSPHATASE FAMILY DOMAIN-CONTAINING PROTEIN 1"/>
    <property type="match status" value="1"/>
</dbReference>
<dbReference type="EMBL" id="CP004354">
    <property type="protein sequence ID" value="AGG67413.1"/>
    <property type="molecule type" value="Genomic_DNA"/>
</dbReference>
<dbReference type="Pfam" id="PF10531">
    <property type="entry name" value="SLBB"/>
    <property type="match status" value="1"/>
</dbReference>